<dbReference type="AlphaFoldDB" id="A0A507D826"/>
<reference evidence="3 4" key="1">
    <citation type="journal article" date="2019" name="Sci. Rep.">
        <title>Comparative genomics of chytrid fungi reveal insights into the obligate biotrophic and pathogenic lifestyle of Synchytrium endobioticum.</title>
        <authorList>
            <person name="van de Vossenberg B.T.L.H."/>
            <person name="Warris S."/>
            <person name="Nguyen H.D.T."/>
            <person name="van Gent-Pelzer M.P.E."/>
            <person name="Joly D.L."/>
            <person name="van de Geest H.C."/>
            <person name="Bonants P.J.M."/>
            <person name="Smith D.S."/>
            <person name="Levesque C.A."/>
            <person name="van der Lee T.A.J."/>
        </authorList>
    </citation>
    <scope>NUCLEOTIDE SEQUENCE [LARGE SCALE GENOMIC DNA]</scope>
    <source>
        <strain evidence="3 4">MB42</strain>
    </source>
</reference>
<dbReference type="Proteomes" id="UP000317494">
    <property type="component" value="Unassembled WGS sequence"/>
</dbReference>
<evidence type="ECO:0000256" key="2">
    <source>
        <dbReference type="SAM" id="SignalP"/>
    </source>
</evidence>
<dbReference type="InterPro" id="IPR036423">
    <property type="entry name" value="SOD-like_Cu/Zn_dom_sf"/>
</dbReference>
<dbReference type="VEuPathDB" id="FungiDB:SeMB42_g03273"/>
<dbReference type="EMBL" id="QEAN01000113">
    <property type="protein sequence ID" value="TPX47616.1"/>
    <property type="molecule type" value="Genomic_DNA"/>
</dbReference>
<keyword evidence="2" id="KW-0732">Signal</keyword>
<sequence length="224" mass="23291">MIKTALMLTMAIFASSGHAQKQYTPGQLIAKLEQGNHDLRGYVRFTKQANAVAITAKLNTGVSKQTLLPLSWHIHSSGVTGTNCSTAGGHLNLLNVPETSVCAKDPAQFAKTCVTGLLSSKFGTFAKADTIKGVDSTFTLEDIIGKAVVFHIADEAKTRVACANIVQDDNVVDTAAGTDAKLDSNGKDTTVSKVGVKGAAPPLESPKAKSGRAPNAKSSAKPIA</sequence>
<feature type="chain" id="PRO_5021383898" evidence="2">
    <location>
        <begin position="20"/>
        <end position="224"/>
    </location>
</feature>
<dbReference type="Gene3D" id="2.60.40.200">
    <property type="entry name" value="Superoxide dismutase, copper/zinc binding domain"/>
    <property type="match status" value="1"/>
</dbReference>
<gene>
    <name evidence="3" type="ORF">SeMB42_g03273</name>
</gene>
<keyword evidence="4" id="KW-1185">Reference proteome</keyword>
<accession>A0A507D826</accession>
<comment type="caution">
    <text evidence="3">The sequence shown here is derived from an EMBL/GenBank/DDBJ whole genome shotgun (WGS) entry which is preliminary data.</text>
</comment>
<evidence type="ECO:0000313" key="3">
    <source>
        <dbReference type="EMBL" id="TPX47616.1"/>
    </source>
</evidence>
<dbReference type="GO" id="GO:0046872">
    <property type="term" value="F:metal ion binding"/>
    <property type="evidence" value="ECO:0007669"/>
    <property type="project" value="InterPro"/>
</dbReference>
<organism evidence="3 4">
    <name type="scientific">Synchytrium endobioticum</name>
    <dbReference type="NCBI Taxonomy" id="286115"/>
    <lineage>
        <taxon>Eukaryota</taxon>
        <taxon>Fungi</taxon>
        <taxon>Fungi incertae sedis</taxon>
        <taxon>Chytridiomycota</taxon>
        <taxon>Chytridiomycota incertae sedis</taxon>
        <taxon>Chytridiomycetes</taxon>
        <taxon>Synchytriales</taxon>
        <taxon>Synchytriaceae</taxon>
        <taxon>Synchytrium</taxon>
    </lineage>
</organism>
<dbReference type="GO" id="GO:0006801">
    <property type="term" value="P:superoxide metabolic process"/>
    <property type="evidence" value="ECO:0007669"/>
    <property type="project" value="InterPro"/>
</dbReference>
<dbReference type="STRING" id="286115.A0A507D826"/>
<evidence type="ECO:0000256" key="1">
    <source>
        <dbReference type="SAM" id="MobiDB-lite"/>
    </source>
</evidence>
<protein>
    <submittedName>
        <fullName evidence="3">Uncharacterized protein</fullName>
    </submittedName>
</protein>
<proteinExistence type="predicted"/>
<feature type="signal peptide" evidence="2">
    <location>
        <begin position="1"/>
        <end position="19"/>
    </location>
</feature>
<name>A0A507D826_9FUNG</name>
<dbReference type="SUPFAM" id="SSF49329">
    <property type="entry name" value="Cu,Zn superoxide dismutase-like"/>
    <property type="match status" value="1"/>
</dbReference>
<evidence type="ECO:0000313" key="4">
    <source>
        <dbReference type="Proteomes" id="UP000317494"/>
    </source>
</evidence>
<feature type="region of interest" description="Disordered" evidence="1">
    <location>
        <begin position="182"/>
        <end position="224"/>
    </location>
</feature>